<feature type="transmembrane region" description="Helical" evidence="1">
    <location>
        <begin position="109"/>
        <end position="127"/>
    </location>
</feature>
<dbReference type="RefSeq" id="WP_052408045.1">
    <property type="nucleotide sequence ID" value="NZ_JOEF01000032.1"/>
</dbReference>
<feature type="transmembrane region" description="Helical" evidence="1">
    <location>
        <begin position="509"/>
        <end position="527"/>
    </location>
</feature>
<evidence type="ECO:0000313" key="2">
    <source>
        <dbReference type="EMBL" id="SDN36950.1"/>
    </source>
</evidence>
<feature type="transmembrane region" description="Helical" evidence="1">
    <location>
        <begin position="236"/>
        <end position="257"/>
    </location>
</feature>
<feature type="transmembrane region" description="Helical" evidence="1">
    <location>
        <begin position="476"/>
        <end position="497"/>
    </location>
</feature>
<gene>
    <name evidence="2" type="ORF">SAMN04489726_6279</name>
</gene>
<organism evidence="2 3">
    <name type="scientific">Allokutzneria albata</name>
    <name type="common">Kibdelosporangium albatum</name>
    <dbReference type="NCBI Taxonomy" id="211114"/>
    <lineage>
        <taxon>Bacteria</taxon>
        <taxon>Bacillati</taxon>
        <taxon>Actinomycetota</taxon>
        <taxon>Actinomycetes</taxon>
        <taxon>Pseudonocardiales</taxon>
        <taxon>Pseudonocardiaceae</taxon>
        <taxon>Allokutzneria</taxon>
    </lineage>
</organism>
<evidence type="ECO:0000256" key="1">
    <source>
        <dbReference type="SAM" id="Phobius"/>
    </source>
</evidence>
<feature type="transmembrane region" description="Helical" evidence="1">
    <location>
        <begin position="263"/>
        <end position="285"/>
    </location>
</feature>
<feature type="transmembrane region" description="Helical" evidence="1">
    <location>
        <begin position="166"/>
        <end position="189"/>
    </location>
</feature>
<accession>A0A1H0ATW7</accession>
<keyword evidence="1" id="KW-0472">Membrane</keyword>
<name>A0A1H0ATW7_ALLAB</name>
<dbReference type="SUPFAM" id="SSF52540">
    <property type="entry name" value="P-loop containing nucleoside triphosphate hydrolases"/>
    <property type="match status" value="1"/>
</dbReference>
<keyword evidence="1" id="KW-0812">Transmembrane</keyword>
<dbReference type="eggNOG" id="COG5635">
    <property type="taxonomic scope" value="Bacteria"/>
</dbReference>
<sequence>MSEASLLPAEWENTSGLVPRLTEAIRPLVRRTLDEPDIRNALVKGRVKPETVEQRTTQRTDELLRATNLEIAALREAERNLDDHQHPRAATSGVAANQRRAYQRVQRSMGLWVWLGIVFPLAVWQLWPVLQPVVGGFWVVLGAIVFGFTVLVKAEGAYNRHCGKEVSGGAIALGLGLAGGQILMLVLLVEPTRAATNGFTAWLVWLPATVLAAGLSGFCLFGAYDDLQGVEGSRDVIVSLLFGAFFGAGAWIGLAVWDAVTLPWVPVAAAIAVSFLVVVVLRPLVARRGTAWLPKWLSSDPRRLGSPSWRRRLTELQEARRSAYKRWERAVVDKAIRPLILRQVNDMVSPPFSTKLDVHDAKGLQHLRSTEFVVATGTFAEFRRVTSGIGGGAIGIAGSRGAGKSTLLEAYRDGIFLGPGEEHIALVESVPVRYDPRDFTLHLYAGLCREVLRFGRKHISSTTSWWRRFGRWMRHIAIVPIVLAGWLGVGYLGTTTLRAQDLAVFREGVWWPLVAVLALASVIFLAVKRRTPAVRVAMSTAEVKSLRDLCACAEDKLDAIRYLQKHTSGWSGKVGLLFGAEGSRTGAVEFARQAMTYPEVVSDFRDFLTTAADVLGTVPKIARIRIAIILDELDKILSPESAQEFVNEVKALFSIDVPGCLFLVSVSEDALAAFERRGLPVRDAFDSAFDTIFRVDYLGLDDARALLRSRVLGMSEPFVCLCHSVSGGLPRELIRTARTVVASQKRSLAAVCQGLVAEDLAGKVAALRTVIARGLADEPYASELMRHIQLHAKPDAARLLEGASNPPILDGELWHLQLEALCYLYYAATLLEVFDDGLTENQLERGRTNETVGGFNTLASVRQLFGVNVRLAWLTVSDFREDWGLATVQPPRTKGKFGREGEEAVVASDA</sequence>
<keyword evidence="3" id="KW-1185">Reference proteome</keyword>
<proteinExistence type="predicted"/>
<protein>
    <submittedName>
        <fullName evidence="2">Uncharacterized protein</fullName>
    </submittedName>
</protein>
<dbReference type="AlphaFoldDB" id="A0A1H0ATW7"/>
<reference evidence="2 3" key="1">
    <citation type="submission" date="2016-10" db="EMBL/GenBank/DDBJ databases">
        <authorList>
            <person name="de Groot N.N."/>
        </authorList>
    </citation>
    <scope>NUCLEOTIDE SEQUENCE [LARGE SCALE GENOMIC DNA]</scope>
    <source>
        <strain evidence="2 3">DSM 44149</strain>
    </source>
</reference>
<feature type="transmembrane region" description="Helical" evidence="1">
    <location>
        <begin position="133"/>
        <end position="154"/>
    </location>
</feature>
<feature type="transmembrane region" description="Helical" evidence="1">
    <location>
        <begin position="201"/>
        <end position="224"/>
    </location>
</feature>
<dbReference type="OrthoDB" id="5150226at2"/>
<keyword evidence="1" id="KW-1133">Transmembrane helix</keyword>
<dbReference type="Proteomes" id="UP000183376">
    <property type="component" value="Chromosome I"/>
</dbReference>
<evidence type="ECO:0000313" key="3">
    <source>
        <dbReference type="Proteomes" id="UP000183376"/>
    </source>
</evidence>
<dbReference type="InterPro" id="IPR027417">
    <property type="entry name" value="P-loop_NTPase"/>
</dbReference>
<dbReference type="EMBL" id="LT629701">
    <property type="protein sequence ID" value="SDN36950.1"/>
    <property type="molecule type" value="Genomic_DNA"/>
</dbReference>
<dbReference type="STRING" id="211114.SAMN04489726_6279"/>